<keyword evidence="1" id="KW-0472">Membrane</keyword>
<feature type="transmembrane region" description="Helical" evidence="1">
    <location>
        <begin position="6"/>
        <end position="24"/>
    </location>
</feature>
<protein>
    <recommendedName>
        <fullName evidence="4">LPXTG-motif cell wall anchor domain-containing protein</fullName>
    </recommendedName>
</protein>
<gene>
    <name evidence="2" type="ORF">H7U22_12335</name>
</gene>
<evidence type="ECO:0000313" key="2">
    <source>
        <dbReference type="EMBL" id="MBC6111212.1"/>
    </source>
</evidence>
<dbReference type="EMBL" id="JACRYL010000010">
    <property type="protein sequence ID" value="MBC6111212.1"/>
    <property type="molecule type" value="Genomic_DNA"/>
</dbReference>
<dbReference type="RefSeq" id="WP_187071679.1">
    <property type="nucleotide sequence ID" value="NZ_JACRYL010000010.1"/>
</dbReference>
<name>A0ABR7KT37_9SPHI</name>
<keyword evidence="1" id="KW-1133">Transmembrane helix</keyword>
<organism evidence="2 3">
    <name type="scientific">Pedobacter fastidiosus</name>
    <dbReference type="NCBI Taxonomy" id="2765361"/>
    <lineage>
        <taxon>Bacteria</taxon>
        <taxon>Pseudomonadati</taxon>
        <taxon>Bacteroidota</taxon>
        <taxon>Sphingobacteriia</taxon>
        <taxon>Sphingobacteriales</taxon>
        <taxon>Sphingobacteriaceae</taxon>
        <taxon>Pedobacter</taxon>
    </lineage>
</organism>
<keyword evidence="1" id="KW-0812">Transmembrane</keyword>
<accession>A0ABR7KT37</accession>
<evidence type="ECO:0008006" key="4">
    <source>
        <dbReference type="Google" id="ProtNLM"/>
    </source>
</evidence>
<evidence type="ECO:0000256" key="1">
    <source>
        <dbReference type="SAM" id="Phobius"/>
    </source>
</evidence>
<evidence type="ECO:0000313" key="3">
    <source>
        <dbReference type="Proteomes" id="UP000652755"/>
    </source>
</evidence>
<dbReference type="Proteomes" id="UP000652755">
    <property type="component" value="Unassembled WGS sequence"/>
</dbReference>
<sequence>MNINYVILAIVVAIVLALIIFIILRNKKDEKKFEQDVIESELGPEKDDKEST</sequence>
<comment type="caution">
    <text evidence="2">The sequence shown here is derived from an EMBL/GenBank/DDBJ whole genome shotgun (WGS) entry which is preliminary data.</text>
</comment>
<proteinExistence type="predicted"/>
<reference evidence="2 3" key="1">
    <citation type="submission" date="2020-08" db="EMBL/GenBank/DDBJ databases">
        <authorList>
            <person name="Sun Q."/>
            <person name="Inoue M."/>
        </authorList>
    </citation>
    <scope>NUCLEOTIDE SEQUENCE [LARGE SCALE GENOMIC DNA]</scope>
    <source>
        <strain evidence="2 3">CCM 8938</strain>
    </source>
</reference>
<keyword evidence="3" id="KW-1185">Reference proteome</keyword>